<gene>
    <name evidence="9" type="ORF">ACFFIA_16115</name>
</gene>
<dbReference type="CDD" id="cd06261">
    <property type="entry name" value="TM_PBP2"/>
    <property type="match status" value="1"/>
</dbReference>
<evidence type="ECO:0000256" key="6">
    <source>
        <dbReference type="ARBA" id="ARBA00023136"/>
    </source>
</evidence>
<keyword evidence="10" id="KW-1185">Reference proteome</keyword>
<keyword evidence="3" id="KW-1003">Cell membrane</keyword>
<comment type="similarity">
    <text evidence="7">Belongs to the binding-protein-dependent transport system permease family.</text>
</comment>
<evidence type="ECO:0000256" key="4">
    <source>
        <dbReference type="ARBA" id="ARBA00022692"/>
    </source>
</evidence>
<dbReference type="Gene3D" id="1.10.3720.10">
    <property type="entry name" value="MetI-like"/>
    <property type="match status" value="1"/>
</dbReference>
<dbReference type="RefSeq" id="WP_377251681.1">
    <property type="nucleotide sequence ID" value="NZ_JBHLUH010000026.1"/>
</dbReference>
<dbReference type="Pfam" id="PF00528">
    <property type="entry name" value="BPD_transp_1"/>
    <property type="match status" value="1"/>
</dbReference>
<evidence type="ECO:0000256" key="7">
    <source>
        <dbReference type="RuleBase" id="RU363032"/>
    </source>
</evidence>
<feature type="transmembrane region" description="Helical" evidence="7">
    <location>
        <begin position="96"/>
        <end position="120"/>
    </location>
</feature>
<keyword evidence="2 7" id="KW-0813">Transport</keyword>
<organism evidence="9 10">
    <name type="scientific">Phytohabitans kaempferiae</name>
    <dbReference type="NCBI Taxonomy" id="1620943"/>
    <lineage>
        <taxon>Bacteria</taxon>
        <taxon>Bacillati</taxon>
        <taxon>Actinomycetota</taxon>
        <taxon>Actinomycetes</taxon>
        <taxon>Micromonosporales</taxon>
        <taxon>Micromonosporaceae</taxon>
    </lineage>
</organism>
<evidence type="ECO:0000313" key="10">
    <source>
        <dbReference type="Proteomes" id="UP001589867"/>
    </source>
</evidence>
<dbReference type="InterPro" id="IPR045621">
    <property type="entry name" value="BPD_transp_1_N"/>
</dbReference>
<evidence type="ECO:0000256" key="5">
    <source>
        <dbReference type="ARBA" id="ARBA00022989"/>
    </source>
</evidence>
<comment type="caution">
    <text evidence="9">The sequence shown here is derived from an EMBL/GenBank/DDBJ whole genome shotgun (WGS) entry which is preliminary data.</text>
</comment>
<dbReference type="PROSITE" id="PS50928">
    <property type="entry name" value="ABC_TM1"/>
    <property type="match status" value="1"/>
</dbReference>
<accession>A0ABV6M3A1</accession>
<dbReference type="InterPro" id="IPR000515">
    <property type="entry name" value="MetI-like"/>
</dbReference>
<dbReference type="PANTHER" id="PTHR43163">
    <property type="entry name" value="DIPEPTIDE TRANSPORT SYSTEM PERMEASE PROTEIN DPPB-RELATED"/>
    <property type="match status" value="1"/>
</dbReference>
<dbReference type="InterPro" id="IPR035906">
    <property type="entry name" value="MetI-like_sf"/>
</dbReference>
<evidence type="ECO:0000256" key="2">
    <source>
        <dbReference type="ARBA" id="ARBA00022448"/>
    </source>
</evidence>
<feature type="transmembrane region" description="Helical" evidence="7">
    <location>
        <begin position="132"/>
        <end position="158"/>
    </location>
</feature>
<evidence type="ECO:0000256" key="3">
    <source>
        <dbReference type="ARBA" id="ARBA00022475"/>
    </source>
</evidence>
<proteinExistence type="inferred from homology"/>
<sequence>MIRFVLRRLLLAVPLALGVVTLMFILLELAPGDPVQAMLGDYPATPEYIAQLRAEYGLDKSLPERYLAYLGNVFTGDLGYSYSNRQEVSVLIGDRLGATLLLTLTGLTFAALVALLLGTWAGTSKRPFADHLITGGAVAAFSIPAFWLGQLLLIVFAVELGWLPVSGMTSVRSNFTGLAHVRDVALHLLLPVIALSMREIGAVSRIARTSVKDVLSRNHILTAQAKGLSRRAVIRGHVTRNALLPTLTVIGYSFGFALSGSVLIETVFGWPGMGRLLYQSIVNHDNQVVIGVVLAIAAAVLLANLITDILYAVVDPRIRLTTTEVA</sequence>
<keyword evidence="6 7" id="KW-0472">Membrane</keyword>
<name>A0ABV6M3A1_9ACTN</name>
<dbReference type="Proteomes" id="UP001589867">
    <property type="component" value="Unassembled WGS sequence"/>
</dbReference>
<evidence type="ECO:0000259" key="8">
    <source>
        <dbReference type="PROSITE" id="PS50928"/>
    </source>
</evidence>
<keyword evidence="5 7" id="KW-1133">Transmembrane helix</keyword>
<dbReference type="PANTHER" id="PTHR43163:SF9">
    <property type="entry name" value="ABC TRANSPORTER PERMEASE PROTEIN"/>
    <property type="match status" value="1"/>
</dbReference>
<protein>
    <submittedName>
        <fullName evidence="9">ABC transporter permease</fullName>
    </submittedName>
</protein>
<evidence type="ECO:0000313" key="9">
    <source>
        <dbReference type="EMBL" id="MFC0529180.1"/>
    </source>
</evidence>
<feature type="transmembrane region" description="Helical" evidence="7">
    <location>
        <begin position="242"/>
        <end position="268"/>
    </location>
</feature>
<comment type="subcellular location">
    <subcellularLocation>
        <location evidence="1 7">Cell membrane</location>
        <topology evidence="1 7">Multi-pass membrane protein</topology>
    </subcellularLocation>
</comment>
<dbReference type="Pfam" id="PF19300">
    <property type="entry name" value="BPD_transp_1_N"/>
    <property type="match status" value="1"/>
</dbReference>
<reference evidence="9 10" key="1">
    <citation type="submission" date="2024-09" db="EMBL/GenBank/DDBJ databases">
        <authorList>
            <person name="Sun Q."/>
            <person name="Mori K."/>
        </authorList>
    </citation>
    <scope>NUCLEOTIDE SEQUENCE [LARGE SCALE GENOMIC DNA]</scope>
    <source>
        <strain evidence="9 10">TBRC 3947</strain>
    </source>
</reference>
<evidence type="ECO:0000256" key="1">
    <source>
        <dbReference type="ARBA" id="ARBA00004651"/>
    </source>
</evidence>
<feature type="transmembrane region" description="Helical" evidence="7">
    <location>
        <begin position="288"/>
        <end position="314"/>
    </location>
</feature>
<dbReference type="EMBL" id="JBHLUH010000026">
    <property type="protein sequence ID" value="MFC0529180.1"/>
    <property type="molecule type" value="Genomic_DNA"/>
</dbReference>
<dbReference type="SUPFAM" id="SSF161098">
    <property type="entry name" value="MetI-like"/>
    <property type="match status" value="1"/>
</dbReference>
<keyword evidence="4 7" id="KW-0812">Transmembrane</keyword>
<feature type="domain" description="ABC transmembrane type-1" evidence="8">
    <location>
        <begin position="96"/>
        <end position="311"/>
    </location>
</feature>